<evidence type="ECO:0000313" key="3">
    <source>
        <dbReference type="WBParaSite" id="jg10115.2"/>
    </source>
</evidence>
<dbReference type="AlphaFoldDB" id="A0A915CKI4"/>
<accession>A0A915CKI4</accession>
<keyword evidence="2" id="KW-1185">Reference proteome</keyword>
<evidence type="ECO:0000256" key="1">
    <source>
        <dbReference type="SAM" id="MobiDB-lite"/>
    </source>
</evidence>
<sequence>MCTTNTPAAANFPGKPVKRGAANKEAVVVVREQKGGRFHTHTPTTKTHPWVAAAKQEAWGGGMAGSQAWEQSQTAPAIMTANHNSSWCMRSPLQTNCQPALKELYSSGAQASRPHIPNQWVECSLTHAWRELVEEGPNHPCLPLLTNTPTTIRFYPAAAAHCK</sequence>
<protein>
    <submittedName>
        <fullName evidence="3">Uncharacterized protein</fullName>
    </submittedName>
</protein>
<dbReference type="WBParaSite" id="jg10115.2">
    <property type="protein sequence ID" value="jg10115.2"/>
    <property type="gene ID" value="jg10115"/>
</dbReference>
<feature type="region of interest" description="Disordered" evidence="1">
    <location>
        <begin position="1"/>
        <end position="21"/>
    </location>
</feature>
<name>A0A915CKI4_9BILA</name>
<organism evidence="2 3">
    <name type="scientific">Ditylenchus dipsaci</name>
    <dbReference type="NCBI Taxonomy" id="166011"/>
    <lineage>
        <taxon>Eukaryota</taxon>
        <taxon>Metazoa</taxon>
        <taxon>Ecdysozoa</taxon>
        <taxon>Nematoda</taxon>
        <taxon>Chromadorea</taxon>
        <taxon>Rhabditida</taxon>
        <taxon>Tylenchina</taxon>
        <taxon>Tylenchomorpha</taxon>
        <taxon>Sphaerularioidea</taxon>
        <taxon>Anguinidae</taxon>
        <taxon>Anguininae</taxon>
        <taxon>Ditylenchus</taxon>
    </lineage>
</organism>
<reference evidence="3" key="1">
    <citation type="submission" date="2022-11" db="UniProtKB">
        <authorList>
            <consortium name="WormBaseParasite"/>
        </authorList>
    </citation>
    <scope>IDENTIFICATION</scope>
</reference>
<proteinExistence type="predicted"/>
<evidence type="ECO:0000313" key="2">
    <source>
        <dbReference type="Proteomes" id="UP000887574"/>
    </source>
</evidence>
<dbReference type="Proteomes" id="UP000887574">
    <property type="component" value="Unplaced"/>
</dbReference>